<evidence type="ECO:0000256" key="4">
    <source>
        <dbReference type="ARBA" id="ARBA00022723"/>
    </source>
</evidence>
<keyword evidence="3" id="KW-0119">Carbohydrate metabolism</keyword>
<keyword evidence="2" id="KW-0719">Serine esterase</keyword>
<evidence type="ECO:0000256" key="3">
    <source>
        <dbReference type="ARBA" id="ARBA00022651"/>
    </source>
</evidence>
<accession>A0ABP1E863</accession>
<evidence type="ECO:0000256" key="1">
    <source>
        <dbReference type="ARBA" id="ARBA00006249"/>
    </source>
</evidence>
<evidence type="ECO:0000256" key="9">
    <source>
        <dbReference type="ARBA" id="ARBA00034075"/>
    </source>
</evidence>
<keyword evidence="4" id="KW-0479">Metal-binding</keyword>
<proteinExistence type="inferred from homology"/>
<keyword evidence="12" id="KW-1185">Reference proteome</keyword>
<keyword evidence="8" id="KW-1015">Disulfide bond</keyword>
<keyword evidence="6 10" id="KW-0378">Hydrolase</keyword>
<reference evidence="12" key="1">
    <citation type="submission" date="2024-04" db="EMBL/GenBank/DDBJ databases">
        <authorList>
            <person name="Shaw F."/>
            <person name="Minotto A."/>
        </authorList>
    </citation>
    <scope>NUCLEOTIDE SEQUENCE [LARGE SCALE GENOMIC DNA]</scope>
</reference>
<evidence type="ECO:0000256" key="6">
    <source>
        <dbReference type="ARBA" id="ARBA00022801"/>
    </source>
</evidence>
<sequence>MLALIALLLFSFSQSATSSPTRCGSFALRGSAVNAIVTNTTFYRANDTVAITNPFSSIDVNNLPAFCRVELSITTNTTANSTAHADVWLPESWNGRFLGFGNGGFGGGVNVADLGFVAVTEGFAGMSTDTGHLSEAVDGSWAGPHNDNAIVDWSWRALHLSVVAGKEVVRQYYGKPHHKAYYLGCSTGGRQGLKEAQRFPDDFDGIVVGSPANWMAHLQPWSIHVSLEIMPVNSSRFIPAATWAEVIHPEVLKQCDILDGLADGILNDPRKCSSRPETLACRPGQNTSTCLNLDQIHAIHQIFSTYFETNQTFIFNGYYPGGEVGYPQGLVGAVPFPIPQDYYRFFVINDTTWTMDLLNDTIIRLGDSIDPGTMDVIDPDLTAFIGPSRKGKILQYVGWADELISVGNSIHFYETVHAFMQANTHLNIDDSYRLFTVPGMTHCLGGFGANAFGGSGQAAADMPSSSFDAQHDILSAMIEWVEKDVAPEILTAIYWNNNNVSQGVGFTRPLCKYPQMLVFTGGEPSRATSFRCM</sequence>
<evidence type="ECO:0000313" key="11">
    <source>
        <dbReference type="EMBL" id="CAL1716110.1"/>
    </source>
</evidence>
<keyword evidence="7" id="KW-0106">Calcium</keyword>
<keyword evidence="3" id="KW-0858">Xylan degradation</keyword>
<comment type="catalytic activity">
    <reaction evidence="9">
        <text>feruloyl-polysaccharide + H2O = ferulate + polysaccharide.</text>
        <dbReference type="EC" id="3.1.1.73"/>
    </reaction>
</comment>
<keyword evidence="5 10" id="KW-0732">Signal</keyword>
<dbReference type="InterPro" id="IPR029058">
    <property type="entry name" value="AB_hydrolase_fold"/>
</dbReference>
<evidence type="ECO:0000256" key="10">
    <source>
        <dbReference type="RuleBase" id="RU361238"/>
    </source>
</evidence>
<dbReference type="EMBL" id="OZ037952">
    <property type="protein sequence ID" value="CAL1716110.1"/>
    <property type="molecule type" value="Genomic_DNA"/>
</dbReference>
<dbReference type="EC" id="3.1.1.-" evidence="10"/>
<feature type="signal peptide" evidence="10">
    <location>
        <begin position="1"/>
        <end position="18"/>
    </location>
</feature>
<dbReference type="Proteomes" id="UP001497453">
    <property type="component" value="Chromosome 9"/>
</dbReference>
<gene>
    <name evidence="11" type="ORF">GFSPODELE1_LOCUS10591</name>
</gene>
<name>A0ABP1E863_9APHY</name>
<evidence type="ECO:0000256" key="2">
    <source>
        <dbReference type="ARBA" id="ARBA00022487"/>
    </source>
</evidence>
<evidence type="ECO:0000256" key="5">
    <source>
        <dbReference type="ARBA" id="ARBA00022729"/>
    </source>
</evidence>
<comment type="similarity">
    <text evidence="1 10">Belongs to the tannase family.</text>
</comment>
<organism evidence="11 12">
    <name type="scientific">Somion occarium</name>
    <dbReference type="NCBI Taxonomy" id="3059160"/>
    <lineage>
        <taxon>Eukaryota</taxon>
        <taxon>Fungi</taxon>
        <taxon>Dikarya</taxon>
        <taxon>Basidiomycota</taxon>
        <taxon>Agaricomycotina</taxon>
        <taxon>Agaricomycetes</taxon>
        <taxon>Polyporales</taxon>
        <taxon>Cerrenaceae</taxon>
        <taxon>Somion</taxon>
    </lineage>
</organism>
<dbReference type="InterPro" id="IPR011118">
    <property type="entry name" value="Tannase/feruloyl_esterase"/>
</dbReference>
<dbReference type="PANTHER" id="PTHR33938">
    <property type="entry name" value="FERULOYL ESTERASE B-RELATED"/>
    <property type="match status" value="1"/>
</dbReference>
<feature type="chain" id="PRO_5045003141" description="Carboxylic ester hydrolase" evidence="10">
    <location>
        <begin position="19"/>
        <end position="533"/>
    </location>
</feature>
<protein>
    <recommendedName>
        <fullName evidence="10">Carboxylic ester hydrolase</fullName>
        <ecNumber evidence="10">3.1.1.-</ecNumber>
    </recommendedName>
</protein>
<evidence type="ECO:0000256" key="7">
    <source>
        <dbReference type="ARBA" id="ARBA00022837"/>
    </source>
</evidence>
<evidence type="ECO:0000256" key="8">
    <source>
        <dbReference type="ARBA" id="ARBA00023157"/>
    </source>
</evidence>
<dbReference type="PANTHER" id="PTHR33938:SF15">
    <property type="entry name" value="FERULOYL ESTERASE B-RELATED"/>
    <property type="match status" value="1"/>
</dbReference>
<dbReference type="SUPFAM" id="SSF53474">
    <property type="entry name" value="alpha/beta-Hydrolases"/>
    <property type="match status" value="1"/>
</dbReference>
<dbReference type="Pfam" id="PF07519">
    <property type="entry name" value="Tannase"/>
    <property type="match status" value="2"/>
</dbReference>
<keyword evidence="3" id="KW-0624">Polysaccharide degradation</keyword>
<evidence type="ECO:0000313" key="12">
    <source>
        <dbReference type="Proteomes" id="UP001497453"/>
    </source>
</evidence>